<dbReference type="InterPro" id="IPR013655">
    <property type="entry name" value="PAS_fold_3"/>
</dbReference>
<feature type="compositionally biased region" description="Low complexity" evidence="5">
    <location>
        <begin position="467"/>
        <end position="478"/>
    </location>
</feature>
<dbReference type="Gene3D" id="3.30.450.20">
    <property type="entry name" value="PAS domain"/>
    <property type="match status" value="1"/>
</dbReference>
<evidence type="ECO:0000256" key="3">
    <source>
        <dbReference type="ARBA" id="ARBA00029447"/>
    </source>
</evidence>
<feature type="compositionally biased region" description="Low complexity" evidence="5">
    <location>
        <begin position="713"/>
        <end position="729"/>
    </location>
</feature>
<dbReference type="Proteomes" id="UP001179830">
    <property type="component" value="Chromosome"/>
</dbReference>
<protein>
    <submittedName>
        <fullName evidence="10">Methyl-accepting chemotaxis protein</fullName>
    </submittedName>
</protein>
<dbReference type="CDD" id="cd00130">
    <property type="entry name" value="PAS"/>
    <property type="match status" value="1"/>
</dbReference>
<dbReference type="InterPro" id="IPR000014">
    <property type="entry name" value="PAS"/>
</dbReference>
<keyword evidence="1" id="KW-0488">Methylation</keyword>
<dbReference type="Pfam" id="PF00672">
    <property type="entry name" value="HAMP"/>
    <property type="match status" value="1"/>
</dbReference>
<dbReference type="RefSeq" id="WP_280106275.1">
    <property type="nucleotide sequence ID" value="NZ_CP122961.1"/>
</dbReference>
<feature type="region of interest" description="Disordered" evidence="5">
    <location>
        <begin position="457"/>
        <end position="478"/>
    </location>
</feature>
<feature type="domain" description="HAMP" evidence="9">
    <location>
        <begin position="386"/>
        <end position="438"/>
    </location>
</feature>
<keyword evidence="6" id="KW-1133">Transmembrane helix</keyword>
<keyword evidence="6" id="KW-0472">Membrane</keyword>
<dbReference type="InterPro" id="IPR003660">
    <property type="entry name" value="HAMP_dom"/>
</dbReference>
<evidence type="ECO:0000256" key="1">
    <source>
        <dbReference type="ARBA" id="ARBA00022481"/>
    </source>
</evidence>
<dbReference type="InterPro" id="IPR024478">
    <property type="entry name" value="HlyB_4HB_MCP"/>
</dbReference>
<dbReference type="Pfam" id="PF08447">
    <property type="entry name" value="PAS_3"/>
    <property type="match status" value="1"/>
</dbReference>
<dbReference type="InterPro" id="IPR004089">
    <property type="entry name" value="MCPsignal_dom"/>
</dbReference>
<accession>A0ABY8LTB9</accession>
<feature type="region of interest" description="Disordered" evidence="5">
    <location>
        <begin position="1"/>
        <end position="29"/>
    </location>
</feature>
<dbReference type="PRINTS" id="PR00260">
    <property type="entry name" value="CHEMTRNSDUCR"/>
</dbReference>
<evidence type="ECO:0000259" key="7">
    <source>
        <dbReference type="PROSITE" id="PS50111"/>
    </source>
</evidence>
<dbReference type="PROSITE" id="PS50885">
    <property type="entry name" value="HAMP"/>
    <property type="match status" value="1"/>
</dbReference>
<feature type="domain" description="PAS" evidence="8">
    <location>
        <begin position="45"/>
        <end position="96"/>
    </location>
</feature>
<evidence type="ECO:0000256" key="5">
    <source>
        <dbReference type="SAM" id="MobiDB-lite"/>
    </source>
</evidence>
<feature type="domain" description="Methyl-accepting transducer" evidence="7">
    <location>
        <begin position="443"/>
        <end position="672"/>
    </location>
</feature>
<dbReference type="SUPFAM" id="SSF58104">
    <property type="entry name" value="Methyl-accepting chemotaxis protein (MCP) signaling domain"/>
    <property type="match status" value="1"/>
</dbReference>
<dbReference type="SUPFAM" id="SSF55785">
    <property type="entry name" value="PYP-like sensor domain (PAS domain)"/>
    <property type="match status" value="1"/>
</dbReference>
<dbReference type="PANTHER" id="PTHR43531">
    <property type="entry name" value="PROTEIN ICFG"/>
    <property type="match status" value="1"/>
</dbReference>
<evidence type="ECO:0000256" key="2">
    <source>
        <dbReference type="ARBA" id="ARBA00023224"/>
    </source>
</evidence>
<evidence type="ECO:0000256" key="6">
    <source>
        <dbReference type="SAM" id="Phobius"/>
    </source>
</evidence>
<dbReference type="SMART" id="SM00283">
    <property type="entry name" value="MA"/>
    <property type="match status" value="1"/>
</dbReference>
<organism evidence="10 11">
    <name type="scientific">Halomonas alkaliantarctica</name>
    <dbReference type="NCBI Taxonomy" id="232346"/>
    <lineage>
        <taxon>Bacteria</taxon>
        <taxon>Pseudomonadati</taxon>
        <taxon>Pseudomonadota</taxon>
        <taxon>Gammaproteobacteria</taxon>
        <taxon>Oceanospirillales</taxon>
        <taxon>Halomonadaceae</taxon>
        <taxon>Halomonas</taxon>
    </lineage>
</organism>
<dbReference type="SMART" id="SM00304">
    <property type="entry name" value="HAMP"/>
    <property type="match status" value="1"/>
</dbReference>
<dbReference type="InterPro" id="IPR004090">
    <property type="entry name" value="Chemotax_Me-accpt_rcpt"/>
</dbReference>
<dbReference type="CDD" id="cd11386">
    <property type="entry name" value="MCP_signal"/>
    <property type="match status" value="1"/>
</dbReference>
<sequence>MRSAKQAMSSQTVARQSESRQSDSRQTTPGLYELADDEVLISRSDLQGRITYANQTFVEVSGYTLEEIMGEPHSLFRHPSMPKAVFQNLWTTIEAGKTWQGLIKNRRQTGEAYWMHTTVAPLLDGERVAGYTSIRRKATARAIARAERVYAAMQQGKTRGFKLHYGAIRPTGVRGWVKRFSFSSMQAKLMGMVLASVALLVIAGAAGVYGLTSSAERLRTLNQTGLAGITNLQQIDQRVSQAIQALEPAVRNPRRADIEVLDTQLTTMSANIEQSWQDYNAQRETGSVQDGLAAHLITFTESADTTLTAIQDGNGFAAFEAFNDIVQPTSESISATINVLVEQERAAAQMLMENAEQQQQVLLYGQLGVLLLGIVLMIGLSMAVLKSLIKSLNEARRVTFQIAAGNLANRVTLKRNDELGELLSSLETMRASLSGLITEVGNKVEVVTPASEHIKQQNEELASRTEQQASSLQQTASSMDQMTATVQQNTENARQANQLAMQNATTSRETGERMQALVERMERIAASADKMTDIISVIDGIAFQTNILALNASVEAARAGEQGRGFAVVANEVRNLAGRSADAAGEIRRLINTSSQEISGGAQAVREAEAAIEQVVTQVMKVSDIMEEISTASDEQSSGIAQINTAVAEMDHVTQQNASKMQSISSAAQDLTREALSLANVIAAFRLEGAAEESSETARERLLKQAGLGSTLSSAATPALAPPQSSSAQRTGQATSDEEAWATF</sequence>
<name>A0ABY8LTB9_9GAMM</name>
<dbReference type="CDD" id="cd06225">
    <property type="entry name" value="HAMP"/>
    <property type="match status" value="1"/>
</dbReference>
<gene>
    <name evidence="10" type="ORF">QEN58_06275</name>
</gene>
<dbReference type="Pfam" id="PF00015">
    <property type="entry name" value="MCPsignal"/>
    <property type="match status" value="1"/>
</dbReference>
<feature type="transmembrane region" description="Helical" evidence="6">
    <location>
        <begin position="189"/>
        <end position="211"/>
    </location>
</feature>
<evidence type="ECO:0000313" key="11">
    <source>
        <dbReference type="Proteomes" id="UP001179830"/>
    </source>
</evidence>
<keyword evidence="6" id="KW-0812">Transmembrane</keyword>
<keyword evidence="2 4" id="KW-0807">Transducer</keyword>
<dbReference type="InterPro" id="IPR051310">
    <property type="entry name" value="MCP_chemotaxis"/>
</dbReference>
<dbReference type="PROSITE" id="PS50111">
    <property type="entry name" value="CHEMOTAXIS_TRANSDUC_2"/>
    <property type="match status" value="1"/>
</dbReference>
<evidence type="ECO:0000313" key="10">
    <source>
        <dbReference type="EMBL" id="WGI26664.1"/>
    </source>
</evidence>
<comment type="similarity">
    <text evidence="3">Belongs to the methyl-accepting chemotaxis (MCP) protein family.</text>
</comment>
<feature type="compositionally biased region" description="Polar residues" evidence="5">
    <location>
        <begin position="1"/>
        <end position="14"/>
    </location>
</feature>
<proteinExistence type="inferred from homology"/>
<feature type="region of interest" description="Disordered" evidence="5">
    <location>
        <begin position="713"/>
        <end position="744"/>
    </location>
</feature>
<dbReference type="EMBL" id="CP122961">
    <property type="protein sequence ID" value="WGI26664.1"/>
    <property type="molecule type" value="Genomic_DNA"/>
</dbReference>
<dbReference type="Pfam" id="PF12729">
    <property type="entry name" value="4HB_MCP_1"/>
    <property type="match status" value="1"/>
</dbReference>
<dbReference type="NCBIfam" id="TIGR00229">
    <property type="entry name" value="sensory_box"/>
    <property type="match status" value="1"/>
</dbReference>
<reference evidence="10" key="1">
    <citation type="submission" date="2023-04" db="EMBL/GenBank/DDBJ databases">
        <title>Complete genome sequence of Halomonas alkaliantarctica MSP3 isolated from marine sediment, Jeju Island.</title>
        <authorList>
            <person name="Park S.-J."/>
        </authorList>
    </citation>
    <scope>NUCLEOTIDE SEQUENCE</scope>
    <source>
        <strain evidence="10">MSP3</strain>
    </source>
</reference>
<evidence type="ECO:0000256" key="4">
    <source>
        <dbReference type="PROSITE-ProRule" id="PRU00284"/>
    </source>
</evidence>
<evidence type="ECO:0000259" key="8">
    <source>
        <dbReference type="PROSITE" id="PS50112"/>
    </source>
</evidence>
<feature type="transmembrane region" description="Helical" evidence="6">
    <location>
        <begin position="361"/>
        <end position="385"/>
    </location>
</feature>
<keyword evidence="11" id="KW-1185">Reference proteome</keyword>
<dbReference type="PROSITE" id="PS50112">
    <property type="entry name" value="PAS"/>
    <property type="match status" value="1"/>
</dbReference>
<dbReference type="PANTHER" id="PTHR43531:SF14">
    <property type="entry name" value="METHYL-ACCEPTING CHEMOTAXIS PROTEIN I-RELATED"/>
    <property type="match status" value="1"/>
</dbReference>
<dbReference type="InterPro" id="IPR035965">
    <property type="entry name" value="PAS-like_dom_sf"/>
</dbReference>
<dbReference type="Gene3D" id="1.10.287.950">
    <property type="entry name" value="Methyl-accepting chemotaxis protein"/>
    <property type="match status" value="1"/>
</dbReference>
<evidence type="ECO:0000259" key="9">
    <source>
        <dbReference type="PROSITE" id="PS50885"/>
    </source>
</evidence>